<evidence type="ECO:0000313" key="2">
    <source>
        <dbReference type="EMBL" id="CAD6192128.1"/>
    </source>
</evidence>
<evidence type="ECO:0000256" key="1">
    <source>
        <dbReference type="SAM" id="MobiDB-lite"/>
    </source>
</evidence>
<organism evidence="2 3">
    <name type="scientific">Caenorhabditis auriculariae</name>
    <dbReference type="NCBI Taxonomy" id="2777116"/>
    <lineage>
        <taxon>Eukaryota</taxon>
        <taxon>Metazoa</taxon>
        <taxon>Ecdysozoa</taxon>
        <taxon>Nematoda</taxon>
        <taxon>Chromadorea</taxon>
        <taxon>Rhabditida</taxon>
        <taxon>Rhabditina</taxon>
        <taxon>Rhabditomorpha</taxon>
        <taxon>Rhabditoidea</taxon>
        <taxon>Rhabditidae</taxon>
        <taxon>Peloderinae</taxon>
        <taxon>Caenorhabditis</taxon>
    </lineage>
</organism>
<reference evidence="2" key="1">
    <citation type="submission" date="2020-10" db="EMBL/GenBank/DDBJ databases">
        <authorList>
            <person name="Kikuchi T."/>
        </authorList>
    </citation>
    <scope>NUCLEOTIDE SEQUENCE</scope>
    <source>
        <strain evidence="2">NKZ352</strain>
    </source>
</reference>
<accession>A0A8S1HCX8</accession>
<feature type="region of interest" description="Disordered" evidence="1">
    <location>
        <begin position="31"/>
        <end position="57"/>
    </location>
</feature>
<dbReference type="Proteomes" id="UP000835052">
    <property type="component" value="Unassembled WGS sequence"/>
</dbReference>
<sequence>MTNTRLHAAVVHSGEWILAIIGHFIRDGNETRKEGQKSEERPLKGQLTDKNVEPKSLEEQVEKTDSEKWNGQAAHGLCSLVYVALLVDLDHGKEAYFLSFLYSL</sequence>
<proteinExistence type="predicted"/>
<protein>
    <submittedName>
        <fullName evidence="2">Uncharacterized protein</fullName>
    </submittedName>
</protein>
<name>A0A8S1HCX8_9PELO</name>
<comment type="caution">
    <text evidence="2">The sequence shown here is derived from an EMBL/GenBank/DDBJ whole genome shotgun (WGS) entry which is preliminary data.</text>
</comment>
<gene>
    <name evidence="2" type="ORF">CAUJ_LOCUS8047</name>
</gene>
<evidence type="ECO:0000313" key="3">
    <source>
        <dbReference type="Proteomes" id="UP000835052"/>
    </source>
</evidence>
<dbReference type="AlphaFoldDB" id="A0A8S1HCX8"/>
<dbReference type="EMBL" id="CAJGYM010000025">
    <property type="protein sequence ID" value="CAD6192128.1"/>
    <property type="molecule type" value="Genomic_DNA"/>
</dbReference>
<feature type="compositionally biased region" description="Basic and acidic residues" evidence="1">
    <location>
        <begin position="31"/>
        <end position="43"/>
    </location>
</feature>
<keyword evidence="3" id="KW-1185">Reference proteome</keyword>